<dbReference type="GO" id="GO:0042130">
    <property type="term" value="P:negative regulation of T cell proliferation"/>
    <property type="evidence" value="ECO:0007669"/>
    <property type="project" value="TreeGrafter"/>
</dbReference>
<dbReference type="PANTHER" id="PTHR25466">
    <property type="entry name" value="T-LYMPHOCYTE ACTIVATION ANTIGEN"/>
    <property type="match status" value="1"/>
</dbReference>
<evidence type="ECO:0000256" key="9">
    <source>
        <dbReference type="ARBA" id="ARBA00023180"/>
    </source>
</evidence>
<keyword evidence="6 12" id="KW-0472">Membrane</keyword>
<evidence type="ECO:0000259" key="14">
    <source>
        <dbReference type="PROSITE" id="PS50835"/>
    </source>
</evidence>
<evidence type="ECO:0000256" key="5">
    <source>
        <dbReference type="ARBA" id="ARBA00022989"/>
    </source>
</evidence>
<keyword evidence="8" id="KW-0675">Receptor</keyword>
<gene>
    <name evidence="16" type="primary">LOC121202010</name>
</gene>
<evidence type="ECO:0000256" key="12">
    <source>
        <dbReference type="SAM" id="Phobius"/>
    </source>
</evidence>
<organism evidence="15 16">
    <name type="scientific">Betta splendens</name>
    <name type="common">Siamese fighting fish</name>
    <dbReference type="NCBI Taxonomy" id="158456"/>
    <lineage>
        <taxon>Eukaryota</taxon>
        <taxon>Metazoa</taxon>
        <taxon>Chordata</taxon>
        <taxon>Craniata</taxon>
        <taxon>Vertebrata</taxon>
        <taxon>Euteleostomi</taxon>
        <taxon>Actinopterygii</taxon>
        <taxon>Neopterygii</taxon>
        <taxon>Teleostei</taxon>
        <taxon>Neoteleostei</taxon>
        <taxon>Acanthomorphata</taxon>
        <taxon>Anabantaria</taxon>
        <taxon>Anabantiformes</taxon>
        <taxon>Anabantoidei</taxon>
        <taxon>Osphronemidae</taxon>
        <taxon>Betta</taxon>
    </lineage>
</organism>
<evidence type="ECO:0000256" key="11">
    <source>
        <dbReference type="SAM" id="MobiDB-lite"/>
    </source>
</evidence>
<sequence length="220" mass="24712">MAPITSRAFVLLFPCLWDFVLAVGMIKITSEPGQTVMLPCQDHSYAHVSAVEWSKTDLWPKWVVFYMDQHPGAENQHPLLKDRVELKDKKMNDGDASLILKNVVVNDTGTYECRVIQEGIVSLKRVSLDTEPISIVTLNVQPDPDSDRERLLLRIMLFIVVCCPYFISTLQLVSLCRKRNAGNSSVSVMTSSLDQHPESLNEQGDVITDSPTEHHPHDGV</sequence>
<dbReference type="SMART" id="SM00406">
    <property type="entry name" value="IGv"/>
    <property type="match status" value="1"/>
</dbReference>
<dbReference type="InterPro" id="IPR007110">
    <property type="entry name" value="Ig-like_dom"/>
</dbReference>
<feature type="signal peptide" evidence="13">
    <location>
        <begin position="1"/>
        <end position="22"/>
    </location>
</feature>
<dbReference type="GO" id="GO:0071222">
    <property type="term" value="P:cellular response to lipopolysaccharide"/>
    <property type="evidence" value="ECO:0007669"/>
    <property type="project" value="TreeGrafter"/>
</dbReference>
<keyword evidence="3 12" id="KW-0812">Transmembrane</keyword>
<keyword evidence="2" id="KW-1003">Cell membrane</keyword>
<evidence type="ECO:0000313" key="16">
    <source>
        <dbReference type="RefSeq" id="XP_040925439.1"/>
    </source>
</evidence>
<evidence type="ECO:0000256" key="1">
    <source>
        <dbReference type="ARBA" id="ARBA00004251"/>
    </source>
</evidence>
<keyword evidence="5 12" id="KW-1133">Transmembrane helix</keyword>
<keyword evidence="15" id="KW-1185">Reference proteome</keyword>
<dbReference type="SMART" id="SM00409">
    <property type="entry name" value="IG"/>
    <property type="match status" value="1"/>
</dbReference>
<dbReference type="InterPro" id="IPR013783">
    <property type="entry name" value="Ig-like_fold"/>
</dbReference>
<dbReference type="KEGG" id="bspl:121202010"/>
<dbReference type="RefSeq" id="XP_040925439.1">
    <property type="nucleotide sequence ID" value="XM_041069505.2"/>
</dbReference>
<feature type="transmembrane region" description="Helical" evidence="12">
    <location>
        <begin position="151"/>
        <end position="173"/>
    </location>
</feature>
<keyword evidence="7" id="KW-1015">Disulfide bond</keyword>
<dbReference type="PROSITE" id="PS50835">
    <property type="entry name" value="IG_LIKE"/>
    <property type="match status" value="1"/>
</dbReference>
<dbReference type="Pfam" id="PF07686">
    <property type="entry name" value="V-set"/>
    <property type="match status" value="1"/>
</dbReference>
<dbReference type="GO" id="GO:0006955">
    <property type="term" value="P:immune response"/>
    <property type="evidence" value="ECO:0007669"/>
    <property type="project" value="TreeGrafter"/>
</dbReference>
<dbReference type="GO" id="GO:0009897">
    <property type="term" value="C:external side of plasma membrane"/>
    <property type="evidence" value="ECO:0007669"/>
    <property type="project" value="TreeGrafter"/>
</dbReference>
<evidence type="ECO:0000256" key="10">
    <source>
        <dbReference type="ARBA" id="ARBA00023319"/>
    </source>
</evidence>
<keyword evidence="10" id="KW-0393">Immunoglobulin domain</keyword>
<dbReference type="InterPro" id="IPR036179">
    <property type="entry name" value="Ig-like_dom_sf"/>
</dbReference>
<dbReference type="GO" id="GO:0031295">
    <property type="term" value="P:T cell costimulation"/>
    <property type="evidence" value="ECO:0007669"/>
    <property type="project" value="TreeGrafter"/>
</dbReference>
<evidence type="ECO:0000256" key="8">
    <source>
        <dbReference type="ARBA" id="ARBA00023170"/>
    </source>
</evidence>
<evidence type="ECO:0000256" key="13">
    <source>
        <dbReference type="SAM" id="SignalP"/>
    </source>
</evidence>
<dbReference type="InterPro" id="IPR013106">
    <property type="entry name" value="Ig_V-set"/>
</dbReference>
<evidence type="ECO:0000256" key="3">
    <source>
        <dbReference type="ARBA" id="ARBA00022692"/>
    </source>
</evidence>
<dbReference type="Proteomes" id="UP000515150">
    <property type="component" value="Chromosome 2"/>
</dbReference>
<evidence type="ECO:0000256" key="2">
    <source>
        <dbReference type="ARBA" id="ARBA00022475"/>
    </source>
</evidence>
<dbReference type="GO" id="GO:0042102">
    <property type="term" value="P:positive regulation of T cell proliferation"/>
    <property type="evidence" value="ECO:0007669"/>
    <property type="project" value="TreeGrafter"/>
</dbReference>
<dbReference type="GeneID" id="121202010"/>
<dbReference type="OrthoDB" id="7225082at2759"/>
<comment type="subcellular location">
    <subcellularLocation>
        <location evidence="1">Cell membrane</location>
        <topology evidence="1">Single-pass type I membrane protein</topology>
    </subcellularLocation>
</comment>
<keyword evidence="9" id="KW-0325">Glycoprotein</keyword>
<dbReference type="InterPro" id="IPR003599">
    <property type="entry name" value="Ig_sub"/>
</dbReference>
<dbReference type="GO" id="GO:0007166">
    <property type="term" value="P:cell surface receptor signaling pathway"/>
    <property type="evidence" value="ECO:0007669"/>
    <property type="project" value="TreeGrafter"/>
</dbReference>
<evidence type="ECO:0000256" key="6">
    <source>
        <dbReference type="ARBA" id="ARBA00023136"/>
    </source>
</evidence>
<feature type="compositionally biased region" description="Basic and acidic residues" evidence="11">
    <location>
        <begin position="211"/>
        <end position="220"/>
    </location>
</feature>
<reference evidence="16" key="1">
    <citation type="submission" date="2025-08" db="UniProtKB">
        <authorList>
            <consortium name="RefSeq"/>
        </authorList>
    </citation>
    <scope>IDENTIFICATION</scope>
</reference>
<dbReference type="Gene3D" id="2.60.40.10">
    <property type="entry name" value="Immunoglobulins"/>
    <property type="match status" value="1"/>
</dbReference>
<evidence type="ECO:0000256" key="4">
    <source>
        <dbReference type="ARBA" id="ARBA00022729"/>
    </source>
</evidence>
<name>A0A8M1HAG9_BETSP</name>
<evidence type="ECO:0000313" key="15">
    <source>
        <dbReference type="Proteomes" id="UP000515150"/>
    </source>
</evidence>
<dbReference type="PANTHER" id="PTHR25466:SF3">
    <property type="entry name" value="PROGRAMMED CELL DEATH 1 LIGAND 1"/>
    <property type="match status" value="1"/>
</dbReference>
<feature type="domain" description="Ig-like" evidence="14">
    <location>
        <begin position="14"/>
        <end position="127"/>
    </location>
</feature>
<proteinExistence type="predicted"/>
<dbReference type="SUPFAM" id="SSF48726">
    <property type="entry name" value="Immunoglobulin"/>
    <property type="match status" value="1"/>
</dbReference>
<evidence type="ECO:0000256" key="7">
    <source>
        <dbReference type="ARBA" id="ARBA00023157"/>
    </source>
</evidence>
<accession>A0A8M1HAG9</accession>
<keyword evidence="4 13" id="KW-0732">Signal</keyword>
<protein>
    <submittedName>
        <fullName evidence="16">Uncharacterized protein LOC121202010</fullName>
    </submittedName>
</protein>
<feature type="region of interest" description="Disordered" evidence="11">
    <location>
        <begin position="187"/>
        <end position="220"/>
    </location>
</feature>
<feature type="chain" id="PRO_5035453885" evidence="13">
    <location>
        <begin position="23"/>
        <end position="220"/>
    </location>
</feature>
<dbReference type="InterPro" id="IPR051713">
    <property type="entry name" value="T-cell_Activation_Regulation"/>
</dbReference>
<feature type="compositionally biased region" description="Polar residues" evidence="11">
    <location>
        <begin position="187"/>
        <end position="202"/>
    </location>
</feature>
<dbReference type="AlphaFoldDB" id="A0A8M1HAG9"/>